<dbReference type="PROSITE" id="PS50294">
    <property type="entry name" value="WD_REPEATS_REGION"/>
    <property type="match status" value="2"/>
</dbReference>
<feature type="compositionally biased region" description="Polar residues" evidence="5">
    <location>
        <begin position="567"/>
        <end position="584"/>
    </location>
</feature>
<feature type="repeat" description="WD" evidence="4">
    <location>
        <begin position="37"/>
        <end position="78"/>
    </location>
</feature>
<dbReference type="PANTHER" id="PTHR19845">
    <property type="entry name" value="KATANIN P80 SUBUNIT"/>
    <property type="match status" value="1"/>
</dbReference>
<dbReference type="Pfam" id="PF00400">
    <property type="entry name" value="WD40"/>
    <property type="match status" value="5"/>
</dbReference>
<dbReference type="InterPro" id="IPR015943">
    <property type="entry name" value="WD40/YVTN_repeat-like_dom_sf"/>
</dbReference>
<comment type="subcellular location">
    <subcellularLocation>
        <location evidence="1">Cytoplasm</location>
        <location evidence="1">Cytoskeleton</location>
    </subcellularLocation>
</comment>
<feature type="repeat" description="WD" evidence="4">
    <location>
        <begin position="79"/>
        <end position="109"/>
    </location>
</feature>
<keyword evidence="2" id="KW-0963">Cytoplasm</keyword>
<feature type="compositionally biased region" description="Basic and acidic residues" evidence="5">
    <location>
        <begin position="346"/>
        <end position="361"/>
    </location>
</feature>
<feature type="region of interest" description="Disordered" evidence="5">
    <location>
        <begin position="254"/>
        <end position="361"/>
    </location>
</feature>
<feature type="repeat" description="WD" evidence="4">
    <location>
        <begin position="3"/>
        <end position="44"/>
    </location>
</feature>
<feature type="compositionally biased region" description="Polar residues" evidence="5">
    <location>
        <begin position="625"/>
        <end position="635"/>
    </location>
</feature>
<evidence type="ECO:0000256" key="5">
    <source>
        <dbReference type="SAM" id="MobiDB-lite"/>
    </source>
</evidence>
<dbReference type="InterPro" id="IPR036322">
    <property type="entry name" value="WD40_repeat_dom_sf"/>
</dbReference>
<dbReference type="InterPro" id="IPR001680">
    <property type="entry name" value="WD40_rpt"/>
</dbReference>
<comment type="caution">
    <text evidence="7">The sequence shown here is derived from an EMBL/GenBank/DDBJ whole genome shotgun (WGS) entry which is preliminary data.</text>
</comment>
<dbReference type="InterPro" id="IPR028021">
    <property type="entry name" value="Katanin_C-terminal"/>
</dbReference>
<dbReference type="Gene3D" id="2.130.10.10">
    <property type="entry name" value="YVTN repeat-like/Quinoprotein amine dehydrogenase"/>
    <property type="match status" value="1"/>
</dbReference>
<feature type="domain" description="Katanin p80 subunit C-terminal" evidence="6">
    <location>
        <begin position="785"/>
        <end position="829"/>
    </location>
</feature>
<feature type="compositionally biased region" description="Polar residues" evidence="5">
    <location>
        <begin position="423"/>
        <end position="433"/>
    </location>
</feature>
<dbReference type="Pfam" id="PF13925">
    <property type="entry name" value="Katanin_con80"/>
    <property type="match status" value="2"/>
</dbReference>
<dbReference type="PANTHER" id="PTHR19845:SF15">
    <property type="entry name" value="KATANIN P80 WD40 REPEAT-CONTAINING SUBUNIT B1 HOMOLOG KTN80.2"/>
    <property type="match status" value="1"/>
</dbReference>
<keyword evidence="3" id="KW-0206">Cytoskeleton</keyword>
<organism evidence="7 8">
    <name type="scientific">Brassica napus</name>
    <name type="common">Rape</name>
    <dbReference type="NCBI Taxonomy" id="3708"/>
    <lineage>
        <taxon>Eukaryota</taxon>
        <taxon>Viridiplantae</taxon>
        <taxon>Streptophyta</taxon>
        <taxon>Embryophyta</taxon>
        <taxon>Tracheophyta</taxon>
        <taxon>Spermatophyta</taxon>
        <taxon>Magnoliopsida</taxon>
        <taxon>eudicotyledons</taxon>
        <taxon>Gunneridae</taxon>
        <taxon>Pentapetalae</taxon>
        <taxon>rosids</taxon>
        <taxon>malvids</taxon>
        <taxon>Brassicales</taxon>
        <taxon>Brassicaceae</taxon>
        <taxon>Brassiceae</taxon>
        <taxon>Brassica</taxon>
    </lineage>
</organism>
<feature type="compositionally biased region" description="Polar residues" evidence="5">
    <location>
        <begin position="259"/>
        <end position="270"/>
    </location>
</feature>
<evidence type="ECO:0000259" key="6">
    <source>
        <dbReference type="Pfam" id="PF13925"/>
    </source>
</evidence>
<evidence type="ECO:0000313" key="8">
    <source>
        <dbReference type="Proteomes" id="UP000824890"/>
    </source>
</evidence>
<reference evidence="7 8" key="1">
    <citation type="submission" date="2021-05" db="EMBL/GenBank/DDBJ databases">
        <title>Genome Assembly of Synthetic Allotetraploid Brassica napus Reveals Homoeologous Exchanges between Subgenomes.</title>
        <authorList>
            <person name="Davis J.T."/>
        </authorList>
    </citation>
    <scope>NUCLEOTIDE SEQUENCE [LARGE SCALE GENOMIC DNA]</scope>
    <source>
        <strain evidence="8">cv. Da-Ae</strain>
        <tissue evidence="7">Seedling</tissue>
    </source>
</reference>
<dbReference type="EMBL" id="JAGKQM010000014">
    <property type="protein sequence ID" value="KAH0884063.1"/>
    <property type="molecule type" value="Genomic_DNA"/>
</dbReference>
<evidence type="ECO:0000256" key="1">
    <source>
        <dbReference type="ARBA" id="ARBA00004245"/>
    </source>
</evidence>
<dbReference type="Proteomes" id="UP000824890">
    <property type="component" value="Unassembled WGS sequence"/>
</dbReference>
<keyword evidence="4" id="KW-0853">WD repeat</keyword>
<gene>
    <name evidence="7" type="ORF">HID58_060159</name>
</gene>
<evidence type="ECO:0000256" key="3">
    <source>
        <dbReference type="ARBA" id="ARBA00023212"/>
    </source>
</evidence>
<keyword evidence="8" id="KW-1185">Reference proteome</keyword>
<name>A0ABQ7ZVL4_BRANA</name>
<feature type="region of interest" description="Disordered" evidence="5">
    <location>
        <begin position="557"/>
        <end position="696"/>
    </location>
</feature>
<evidence type="ECO:0000313" key="7">
    <source>
        <dbReference type="EMBL" id="KAH0884063.1"/>
    </source>
</evidence>
<evidence type="ECO:0000256" key="2">
    <source>
        <dbReference type="ARBA" id="ARBA00022490"/>
    </source>
</evidence>
<feature type="region of interest" description="Disordered" evidence="5">
    <location>
        <begin position="423"/>
        <end position="490"/>
    </location>
</feature>
<proteinExistence type="predicted"/>
<dbReference type="PROSITE" id="PS50082">
    <property type="entry name" value="WD_REPEATS_2"/>
    <property type="match status" value="3"/>
</dbReference>
<feature type="compositionally biased region" description="Polar residues" evidence="5">
    <location>
        <begin position="329"/>
        <end position="344"/>
    </location>
</feature>
<accession>A0ABQ7ZVL4</accession>
<feature type="compositionally biased region" description="Basic and acidic residues" evidence="5">
    <location>
        <begin position="295"/>
        <end position="305"/>
    </location>
</feature>
<dbReference type="SUPFAM" id="SSF50978">
    <property type="entry name" value="WD40 repeat-like"/>
    <property type="match status" value="1"/>
</dbReference>
<dbReference type="SMART" id="SM00320">
    <property type="entry name" value="WD40"/>
    <property type="match status" value="4"/>
</dbReference>
<protein>
    <recommendedName>
        <fullName evidence="6">Katanin p80 subunit C-terminal domain-containing protein</fullName>
    </recommendedName>
</protein>
<evidence type="ECO:0000256" key="4">
    <source>
        <dbReference type="PROSITE-ProRule" id="PRU00221"/>
    </source>
</evidence>
<feature type="compositionally biased region" description="Low complexity" evidence="5">
    <location>
        <begin position="271"/>
        <end position="282"/>
    </location>
</feature>
<feature type="domain" description="Katanin p80 subunit C-terminal" evidence="6">
    <location>
        <begin position="843"/>
        <end position="932"/>
    </location>
</feature>
<sequence length="1052" mass="116265">MSLCGHASEVDSVAFDSAEVLVLAGASSGLIKLWDLEEAKNRVVLLLNFIPFGEFLASGSNDTNLKIWYIRKKGCIQTYKGHTRGIDTIKFSPDGRWVVTGGLDNAVKVRTALLILCFLIHDFKFHEGSIRSLDFHPLEFLLATGSSDRTDTGVRSIKFHPDGRTLFCGLDDGLKVYSWEPVVCHDSVDMGWSTLGDLCISEGKFMGCSYYQNSVGIWVSDISQIEPYVIGSVDKKECVEKVLSVLDDQSSERKASHNYCGNSNVAQKPGSSSTSNVNATSTGQTGDKSFIVHSDTGKDSSESGRESITFSKTKQGMLLRPAHVRKTPTKQSVAVQSSTPIQSESDGEKTLDTKAVLDSEESGRKPFDAIDSIIKSITSKFEKALFPESPTDEAKSMLLKPPRVQRSPNTKYNETRWAVSVDSENVDSNQSSLEKSRDTVLEEEFADDRGCNPSEEDANDKIILSKPEQVLSPEKAGDEQKSKHPIPWGSKESDSVKVVKGVKVVSGRTRSLVERFERRETIIPVVSTRRPRSIPARVMPVVLGRDENMTTGALSVTLTRPDRTPPANLTSDESCVSSTRQARSSPPPVMPVVLNQTTKMESDDPPATSARPDRSAAANLASDDSPVTSTRQARTSPAPVTPLILNRSRSTNMKPDETHVITRRPLRSSSARARPVMHNQTTNTHDERPVQSTRSARTSLARVIPMKLNQADDIPSYEPPVALTRSARNSPVRVIHANHVTSDASHIRSRHRFSPNQTLATLAKEEPQISGRENEDDISETLMQAHNEVLNTLQSRLTKLQIVRHFWERGDIKGAIMALKKLSDHSVSIPTDYLLPDLLILTCLEKADSLKLEQFQADVISILTDKTDILTLDLFSQLAPVLTGLVGSRTERPVSVSLEMLLKLVAVFGTVVQSTVSARRSVGVDIHAEERYFPLRYIPSLTLVPFLAESKTNRENAGYRSAKVVLRSCKRFKRSFHYSPGSDSRPLRITFKQCPLHDVSNLYVIKNCLHVPFGDLASVALKIRREVAVSCGRFCDRIALPGEILHPNQYML</sequence>